<accession>A0ABV6C1P2</accession>
<protein>
    <submittedName>
        <fullName evidence="3">SDR family NAD(P)-dependent oxidoreductase</fullName>
        <ecNumber evidence="3">1.1.1.-</ecNumber>
    </submittedName>
</protein>
<comment type="similarity">
    <text evidence="1">Belongs to the short-chain dehydrogenases/reductases (SDR) family.</text>
</comment>
<dbReference type="SUPFAM" id="SSF51735">
    <property type="entry name" value="NAD(P)-binding Rossmann-fold domains"/>
    <property type="match status" value="1"/>
</dbReference>
<dbReference type="GO" id="GO:0016491">
    <property type="term" value="F:oxidoreductase activity"/>
    <property type="evidence" value="ECO:0007669"/>
    <property type="project" value="UniProtKB-KW"/>
</dbReference>
<dbReference type="RefSeq" id="WP_377788907.1">
    <property type="nucleotide sequence ID" value="NZ_JBHLYQ010000039.1"/>
</dbReference>
<evidence type="ECO:0000256" key="2">
    <source>
        <dbReference type="ARBA" id="ARBA00023002"/>
    </source>
</evidence>
<evidence type="ECO:0000256" key="1">
    <source>
        <dbReference type="ARBA" id="ARBA00006484"/>
    </source>
</evidence>
<gene>
    <name evidence="3" type="ORF">ACFFRE_05590</name>
</gene>
<dbReference type="PRINTS" id="PR00081">
    <property type="entry name" value="GDHRDH"/>
</dbReference>
<dbReference type="InterPro" id="IPR002347">
    <property type="entry name" value="SDR_fam"/>
</dbReference>
<dbReference type="InterPro" id="IPR036291">
    <property type="entry name" value="NAD(P)-bd_dom_sf"/>
</dbReference>
<dbReference type="PANTHER" id="PTHR43669">
    <property type="entry name" value="5-KETO-D-GLUCONATE 5-REDUCTASE"/>
    <property type="match status" value="1"/>
</dbReference>
<name>A0ABV6C1P2_9ACTN</name>
<evidence type="ECO:0000313" key="4">
    <source>
        <dbReference type="Proteomes" id="UP001589788"/>
    </source>
</evidence>
<dbReference type="Pfam" id="PF00106">
    <property type="entry name" value="adh_short"/>
    <property type="match status" value="1"/>
</dbReference>
<keyword evidence="4" id="KW-1185">Reference proteome</keyword>
<dbReference type="Proteomes" id="UP001589788">
    <property type="component" value="Unassembled WGS sequence"/>
</dbReference>
<keyword evidence="2 3" id="KW-0560">Oxidoreductase</keyword>
<organism evidence="3 4">
    <name type="scientific">Aciditerrimonas ferrireducens</name>
    <dbReference type="NCBI Taxonomy" id="667306"/>
    <lineage>
        <taxon>Bacteria</taxon>
        <taxon>Bacillati</taxon>
        <taxon>Actinomycetota</taxon>
        <taxon>Acidimicrobiia</taxon>
        <taxon>Acidimicrobiales</taxon>
        <taxon>Acidimicrobiaceae</taxon>
        <taxon>Aciditerrimonas</taxon>
    </lineage>
</organism>
<dbReference type="PANTHER" id="PTHR43669:SF3">
    <property type="entry name" value="ALCOHOL DEHYDROGENASE, PUTATIVE (AFU_ORTHOLOGUE AFUA_3G03445)-RELATED"/>
    <property type="match status" value="1"/>
</dbReference>
<comment type="caution">
    <text evidence="3">The sequence shown here is derived from an EMBL/GenBank/DDBJ whole genome shotgun (WGS) entry which is preliminary data.</text>
</comment>
<evidence type="ECO:0000313" key="3">
    <source>
        <dbReference type="EMBL" id="MFC0081618.1"/>
    </source>
</evidence>
<dbReference type="EC" id="1.1.1.-" evidence="3"/>
<dbReference type="Gene3D" id="3.40.50.720">
    <property type="entry name" value="NAD(P)-binding Rossmann-like Domain"/>
    <property type="match status" value="1"/>
</dbReference>
<sequence length="265" mass="27865">MRVDDLRSIRLTGTTVVVTGATSGLGLAMADALLEAGATVWFAARPTPRLEATVAERAAAGKLARALAMDVRDPGAVERAAELAWDRGPVHLVVNNAGLGMRVVNPRFFEAPMPFFAVTPEAFGDVVATNLTGYFLVGRAFARRFVEAGGGRLVNVTMNHETMVRRGFVPYGPARAGAEALSCIMTEDLRPFGVTVNQLLPGGATATGMIPDGLPPEARARLLDPAIMGPPILFLASPAAEGLTGLRIVAKDFEAFLAEREPAGS</sequence>
<proteinExistence type="inferred from homology"/>
<reference evidence="3 4" key="1">
    <citation type="submission" date="2024-09" db="EMBL/GenBank/DDBJ databases">
        <authorList>
            <person name="Sun Q."/>
            <person name="Mori K."/>
        </authorList>
    </citation>
    <scope>NUCLEOTIDE SEQUENCE [LARGE SCALE GENOMIC DNA]</scope>
    <source>
        <strain evidence="3 4">JCM 15389</strain>
    </source>
</reference>
<dbReference type="EMBL" id="JBHLYQ010000039">
    <property type="protein sequence ID" value="MFC0081618.1"/>
    <property type="molecule type" value="Genomic_DNA"/>
</dbReference>
<dbReference type="CDD" id="cd05233">
    <property type="entry name" value="SDR_c"/>
    <property type="match status" value="1"/>
</dbReference>